<evidence type="ECO:0000256" key="1">
    <source>
        <dbReference type="SAM" id="SignalP"/>
    </source>
</evidence>
<feature type="signal peptide" evidence="1">
    <location>
        <begin position="1"/>
        <end position="18"/>
    </location>
</feature>
<sequence>MKFIAAVFVAAMATGSNAWLFSSCQGGGIDNWKKNDCHNVDADSVQFQSDNGCTIFIYGEEGCQGTAVTTKTQNTCFSSTSGHVSSVKCVEGL</sequence>
<accession>A0A6A6T9L2</accession>
<gene>
    <name evidence="2" type="ORF">K491DRAFT_692039</name>
</gene>
<protein>
    <submittedName>
        <fullName evidence="2">Uncharacterized protein</fullName>
    </submittedName>
</protein>
<feature type="chain" id="PRO_5025652828" evidence="1">
    <location>
        <begin position="19"/>
        <end position="93"/>
    </location>
</feature>
<dbReference type="AlphaFoldDB" id="A0A6A6T9L2"/>
<organism evidence="2 3">
    <name type="scientific">Lophiostoma macrostomum CBS 122681</name>
    <dbReference type="NCBI Taxonomy" id="1314788"/>
    <lineage>
        <taxon>Eukaryota</taxon>
        <taxon>Fungi</taxon>
        <taxon>Dikarya</taxon>
        <taxon>Ascomycota</taxon>
        <taxon>Pezizomycotina</taxon>
        <taxon>Dothideomycetes</taxon>
        <taxon>Pleosporomycetidae</taxon>
        <taxon>Pleosporales</taxon>
        <taxon>Lophiostomataceae</taxon>
        <taxon>Lophiostoma</taxon>
    </lineage>
</organism>
<dbReference type="OrthoDB" id="3738271at2759"/>
<dbReference type="Proteomes" id="UP000799324">
    <property type="component" value="Unassembled WGS sequence"/>
</dbReference>
<dbReference type="PROSITE" id="PS51257">
    <property type="entry name" value="PROKAR_LIPOPROTEIN"/>
    <property type="match status" value="1"/>
</dbReference>
<name>A0A6A6T9L2_9PLEO</name>
<evidence type="ECO:0000313" key="3">
    <source>
        <dbReference type="Proteomes" id="UP000799324"/>
    </source>
</evidence>
<dbReference type="EMBL" id="MU004336">
    <property type="protein sequence ID" value="KAF2656480.1"/>
    <property type="molecule type" value="Genomic_DNA"/>
</dbReference>
<keyword evidence="1" id="KW-0732">Signal</keyword>
<keyword evidence="3" id="KW-1185">Reference proteome</keyword>
<proteinExistence type="predicted"/>
<evidence type="ECO:0000313" key="2">
    <source>
        <dbReference type="EMBL" id="KAF2656480.1"/>
    </source>
</evidence>
<reference evidence="2" key="1">
    <citation type="journal article" date="2020" name="Stud. Mycol.">
        <title>101 Dothideomycetes genomes: a test case for predicting lifestyles and emergence of pathogens.</title>
        <authorList>
            <person name="Haridas S."/>
            <person name="Albert R."/>
            <person name="Binder M."/>
            <person name="Bloem J."/>
            <person name="Labutti K."/>
            <person name="Salamov A."/>
            <person name="Andreopoulos B."/>
            <person name="Baker S."/>
            <person name="Barry K."/>
            <person name="Bills G."/>
            <person name="Bluhm B."/>
            <person name="Cannon C."/>
            <person name="Castanera R."/>
            <person name="Culley D."/>
            <person name="Daum C."/>
            <person name="Ezra D."/>
            <person name="Gonzalez J."/>
            <person name="Henrissat B."/>
            <person name="Kuo A."/>
            <person name="Liang C."/>
            <person name="Lipzen A."/>
            <person name="Lutzoni F."/>
            <person name="Magnuson J."/>
            <person name="Mondo S."/>
            <person name="Nolan M."/>
            <person name="Ohm R."/>
            <person name="Pangilinan J."/>
            <person name="Park H.-J."/>
            <person name="Ramirez L."/>
            <person name="Alfaro M."/>
            <person name="Sun H."/>
            <person name="Tritt A."/>
            <person name="Yoshinaga Y."/>
            <person name="Zwiers L.-H."/>
            <person name="Turgeon B."/>
            <person name="Goodwin S."/>
            <person name="Spatafora J."/>
            <person name="Crous P."/>
            <person name="Grigoriev I."/>
        </authorList>
    </citation>
    <scope>NUCLEOTIDE SEQUENCE</scope>
    <source>
        <strain evidence="2">CBS 122681</strain>
    </source>
</reference>